<dbReference type="RefSeq" id="WP_078024376.1">
    <property type="nucleotide sequence ID" value="NZ_JADPGM010000005.1"/>
</dbReference>
<evidence type="ECO:0000259" key="1">
    <source>
        <dbReference type="Pfam" id="PF19912"/>
    </source>
</evidence>
<evidence type="ECO:0000313" key="3">
    <source>
        <dbReference type="EMBL" id="OOO64167.1"/>
    </source>
</evidence>
<dbReference type="EMBL" id="MRAD01000007">
    <property type="protein sequence ID" value="OOO62222.1"/>
    <property type="molecule type" value="Genomic_DNA"/>
</dbReference>
<evidence type="ECO:0000313" key="4">
    <source>
        <dbReference type="Proteomes" id="UP000190206"/>
    </source>
</evidence>
<accession>A0A1S9I1I0</accession>
<dbReference type="Proteomes" id="UP000190256">
    <property type="component" value="Unassembled WGS sequence"/>
</dbReference>
<dbReference type="Pfam" id="PF19912">
    <property type="entry name" value="DUF6385"/>
    <property type="match status" value="1"/>
</dbReference>
<reference evidence="3 5" key="2">
    <citation type="submission" date="2016-12" db="EMBL/GenBank/DDBJ databases">
        <title>Clostridium tepidum sp. nov., a close relative of Clostridium sporogenes and Clostridium botulinum Group I.</title>
        <authorList>
            <person name="Dobritsa A.P."/>
            <person name="Kutumbaka K.K."/>
            <person name="Werner K."/>
            <person name="Wiedmann M."/>
            <person name="Asmus A."/>
            <person name="Samadpour M."/>
        </authorList>
    </citation>
    <scope>NUCLEOTIDE SEQUENCE [LARGE SCALE GENOMIC DNA]</scope>
    <source>
        <strain evidence="3 5">IEH 97212</strain>
    </source>
</reference>
<dbReference type="InterPro" id="IPR045965">
    <property type="entry name" value="DUF6385"/>
</dbReference>
<protein>
    <recommendedName>
        <fullName evidence="1">DUF6385 domain-containing protein</fullName>
    </recommendedName>
</protein>
<dbReference type="OrthoDB" id="1908492at2"/>
<evidence type="ECO:0000313" key="2">
    <source>
        <dbReference type="EMBL" id="OOO62222.1"/>
    </source>
</evidence>
<dbReference type="Proteomes" id="UP000190206">
    <property type="component" value="Unassembled WGS sequence"/>
</dbReference>
<evidence type="ECO:0000313" key="5">
    <source>
        <dbReference type="Proteomes" id="UP000190256"/>
    </source>
</evidence>
<organism evidence="3 5">
    <name type="scientific">Clostridium tepidum</name>
    <dbReference type="NCBI Taxonomy" id="1962263"/>
    <lineage>
        <taxon>Bacteria</taxon>
        <taxon>Bacillati</taxon>
        <taxon>Bacillota</taxon>
        <taxon>Clostridia</taxon>
        <taxon>Eubacteriales</taxon>
        <taxon>Clostridiaceae</taxon>
        <taxon>Clostridium</taxon>
    </lineage>
</organism>
<keyword evidence="4" id="KW-1185">Reference proteome</keyword>
<comment type="caution">
    <text evidence="3">The sequence shown here is derived from an EMBL/GenBank/DDBJ whole genome shotgun (WGS) entry which is preliminary data.</text>
</comment>
<name>A0A1S9I1I0_9CLOT</name>
<gene>
    <name evidence="2" type="ORF">BS637_08880</name>
    <name evidence="3" type="ORF">BS638_11610</name>
</gene>
<dbReference type="AlphaFoldDB" id="A0A1S9I1I0"/>
<reference evidence="2 4" key="1">
    <citation type="submission" date="2016-12" db="EMBL/GenBank/DDBJ databases">
        <title>Clostridium tepidum sp. nov., a close relative of Clostridium sporogenes and Clostridium botulinum Group I.</title>
        <authorList>
            <person name="Dobritsa A.P."/>
            <person name="Kutumbaka K."/>
            <person name="Werner K."/>
            <person name="Samadpour M."/>
        </authorList>
    </citation>
    <scope>NUCLEOTIDE SEQUENCE [LARGE SCALE GENOMIC DNA]</scope>
    <source>
        <strain evidence="2 4">PE</strain>
    </source>
</reference>
<feature type="domain" description="DUF6385" evidence="1">
    <location>
        <begin position="66"/>
        <end position="147"/>
    </location>
</feature>
<dbReference type="EMBL" id="MRAE01000035">
    <property type="protein sequence ID" value="OOO64167.1"/>
    <property type="molecule type" value="Genomic_DNA"/>
</dbReference>
<proteinExistence type="predicted"/>
<sequence>MLTNPSKIFTKDEELIEVGEDILNWLQSYNPPPLSQNVNIVGKKFSEYSLDVSAIDEYQYSPPFETIEQSTVTFFVKNAGENSAKVKLQISPKKNESDYGYTDDSVAVKTIEPGKIITLVPMIFSRYVRLAYISNLGTDLKIIAQMQI</sequence>